<evidence type="ECO:0000313" key="2">
    <source>
        <dbReference type="Proteomes" id="UP000439123"/>
    </source>
</evidence>
<protein>
    <submittedName>
        <fullName evidence="1">Uncharacterized protein</fullName>
    </submittedName>
</protein>
<sequence length="128" mass="14523">MHERCERRPLYDQSKALETCHQVLNKPQPAPFHITIYLESCCMNSTIVEGLYRALRGISLYGDAIHLTVAYKREWSCGFKPDNKTVPLPAGSRATALSSGCIEPCWMNTSVSRGERLGMSRWSRCRQT</sequence>
<dbReference type="Proteomes" id="UP000439123">
    <property type="component" value="Unassembled WGS sequence"/>
</dbReference>
<organism evidence="1 2">
    <name type="scientific">Aeromonas veronii</name>
    <dbReference type="NCBI Taxonomy" id="654"/>
    <lineage>
        <taxon>Bacteria</taxon>
        <taxon>Pseudomonadati</taxon>
        <taxon>Pseudomonadota</taxon>
        <taxon>Gammaproteobacteria</taxon>
        <taxon>Aeromonadales</taxon>
        <taxon>Aeromonadaceae</taxon>
        <taxon>Aeromonas</taxon>
    </lineage>
</organism>
<evidence type="ECO:0000313" key="1">
    <source>
        <dbReference type="EMBL" id="VXA87455.1"/>
    </source>
</evidence>
<proteinExistence type="predicted"/>
<name>A0A653L725_AERVE</name>
<accession>A0A653L725</accession>
<dbReference type="EMBL" id="CABWLC010000018">
    <property type="protein sequence ID" value="VXA87455.1"/>
    <property type="molecule type" value="Genomic_DNA"/>
</dbReference>
<reference evidence="1 2" key="1">
    <citation type="submission" date="2019-10" db="EMBL/GenBank/DDBJ databases">
        <authorList>
            <person name="Karimi E."/>
        </authorList>
    </citation>
    <scope>NUCLEOTIDE SEQUENCE [LARGE SCALE GENOMIC DNA]</scope>
    <source>
        <strain evidence="1">Aeromonas sp. 8C</strain>
    </source>
</reference>
<dbReference type="AlphaFoldDB" id="A0A653L725"/>
<gene>
    <name evidence="1" type="ORF">AERO8C_50199</name>
</gene>